<keyword evidence="2" id="KW-1185">Reference proteome</keyword>
<evidence type="ECO:0000313" key="1">
    <source>
        <dbReference type="EMBL" id="CAG7733504.1"/>
    </source>
</evidence>
<protein>
    <submittedName>
        <fullName evidence="1">Uncharacterized protein</fullName>
    </submittedName>
</protein>
<organism evidence="1 2">
    <name type="scientific">Allacma fusca</name>
    <dbReference type="NCBI Taxonomy" id="39272"/>
    <lineage>
        <taxon>Eukaryota</taxon>
        <taxon>Metazoa</taxon>
        <taxon>Ecdysozoa</taxon>
        <taxon>Arthropoda</taxon>
        <taxon>Hexapoda</taxon>
        <taxon>Collembola</taxon>
        <taxon>Symphypleona</taxon>
        <taxon>Sminthuridae</taxon>
        <taxon>Allacma</taxon>
    </lineage>
</organism>
<reference evidence="1" key="1">
    <citation type="submission" date="2021-06" db="EMBL/GenBank/DDBJ databases">
        <authorList>
            <person name="Hodson N. C."/>
            <person name="Mongue J. A."/>
            <person name="Jaron S. K."/>
        </authorList>
    </citation>
    <scope>NUCLEOTIDE SEQUENCE</scope>
</reference>
<accession>A0A8J2P6Y3</accession>
<dbReference type="EMBL" id="CAJVCH010249958">
    <property type="protein sequence ID" value="CAG7733504.1"/>
    <property type="molecule type" value="Genomic_DNA"/>
</dbReference>
<name>A0A8J2P6Y3_9HEXA</name>
<sequence>MRGAEMVETSACVAYSSAPESRLNKLEPIHTQLHPGQIPTDFEISQGSISAFKRAFNFFKYFTLIQLIVWSEITGLREAPDFGTSC</sequence>
<dbReference type="Proteomes" id="UP000708208">
    <property type="component" value="Unassembled WGS sequence"/>
</dbReference>
<proteinExistence type="predicted"/>
<gene>
    <name evidence="1" type="ORF">AFUS01_LOCUS21945</name>
</gene>
<evidence type="ECO:0000313" key="2">
    <source>
        <dbReference type="Proteomes" id="UP000708208"/>
    </source>
</evidence>
<comment type="caution">
    <text evidence="1">The sequence shown here is derived from an EMBL/GenBank/DDBJ whole genome shotgun (WGS) entry which is preliminary data.</text>
</comment>
<dbReference type="AlphaFoldDB" id="A0A8J2P6Y3"/>